<accession>A0A7R9L2W0</accession>
<reference evidence="2" key="1">
    <citation type="submission" date="2020-11" db="EMBL/GenBank/DDBJ databases">
        <authorList>
            <person name="Tran Van P."/>
        </authorList>
    </citation>
    <scope>NUCLEOTIDE SEQUENCE</scope>
</reference>
<proteinExistence type="predicted"/>
<gene>
    <name evidence="2" type="ORF">OSB1V03_LOCUS13374</name>
</gene>
<name>A0A7R9L2W0_9ACAR</name>
<feature type="region of interest" description="Disordered" evidence="1">
    <location>
        <begin position="1"/>
        <end position="32"/>
    </location>
</feature>
<keyword evidence="3" id="KW-1185">Reference proteome</keyword>
<dbReference type="AlphaFoldDB" id="A0A7R9L2W0"/>
<dbReference type="Proteomes" id="UP000759131">
    <property type="component" value="Unassembled WGS sequence"/>
</dbReference>
<feature type="compositionally biased region" description="Basic and acidic residues" evidence="1">
    <location>
        <begin position="1"/>
        <end position="11"/>
    </location>
</feature>
<evidence type="ECO:0000313" key="2">
    <source>
        <dbReference type="EMBL" id="CAD7632975.1"/>
    </source>
</evidence>
<dbReference type="EMBL" id="CAJPIZ010011899">
    <property type="protein sequence ID" value="CAG2113405.1"/>
    <property type="molecule type" value="Genomic_DNA"/>
</dbReference>
<evidence type="ECO:0000313" key="3">
    <source>
        <dbReference type="Proteomes" id="UP000759131"/>
    </source>
</evidence>
<organism evidence="2">
    <name type="scientific">Medioppia subpectinata</name>
    <dbReference type="NCBI Taxonomy" id="1979941"/>
    <lineage>
        <taxon>Eukaryota</taxon>
        <taxon>Metazoa</taxon>
        <taxon>Ecdysozoa</taxon>
        <taxon>Arthropoda</taxon>
        <taxon>Chelicerata</taxon>
        <taxon>Arachnida</taxon>
        <taxon>Acari</taxon>
        <taxon>Acariformes</taxon>
        <taxon>Sarcoptiformes</taxon>
        <taxon>Oribatida</taxon>
        <taxon>Brachypylina</taxon>
        <taxon>Oppioidea</taxon>
        <taxon>Oppiidae</taxon>
        <taxon>Medioppia</taxon>
    </lineage>
</organism>
<dbReference type="EMBL" id="OC866474">
    <property type="protein sequence ID" value="CAD7632975.1"/>
    <property type="molecule type" value="Genomic_DNA"/>
</dbReference>
<sequence>MVKTLEHKDGWRPYGTGMSSGNAVPHNSADSLTNTVKTNSALKKLIDTKRFALPNHRNVLSGKLIYIL</sequence>
<protein>
    <submittedName>
        <fullName evidence="2">Uncharacterized protein</fullName>
    </submittedName>
</protein>
<evidence type="ECO:0000256" key="1">
    <source>
        <dbReference type="SAM" id="MobiDB-lite"/>
    </source>
</evidence>